<dbReference type="AlphaFoldDB" id="A0A1G8N5F5"/>
<organism evidence="1 2">
    <name type="scientific">Natribacillus halophilus</name>
    <dbReference type="NCBI Taxonomy" id="549003"/>
    <lineage>
        <taxon>Bacteria</taxon>
        <taxon>Bacillati</taxon>
        <taxon>Bacillota</taxon>
        <taxon>Bacilli</taxon>
        <taxon>Bacillales</taxon>
        <taxon>Bacillaceae</taxon>
        <taxon>Natribacillus</taxon>
    </lineage>
</organism>
<gene>
    <name evidence="1" type="ORF">SAMN04488123_105209</name>
</gene>
<reference evidence="1 2" key="1">
    <citation type="submission" date="2016-10" db="EMBL/GenBank/DDBJ databases">
        <authorList>
            <person name="de Groot N.N."/>
        </authorList>
    </citation>
    <scope>NUCLEOTIDE SEQUENCE [LARGE SCALE GENOMIC DNA]</scope>
    <source>
        <strain evidence="1 2">DSM 21771</strain>
    </source>
</reference>
<evidence type="ECO:0000313" key="2">
    <source>
        <dbReference type="Proteomes" id="UP000198853"/>
    </source>
</evidence>
<evidence type="ECO:0000313" key="1">
    <source>
        <dbReference type="EMBL" id="SDI75297.1"/>
    </source>
</evidence>
<protein>
    <submittedName>
        <fullName evidence="1">Uncharacterized protein</fullName>
    </submittedName>
</protein>
<proteinExistence type="predicted"/>
<dbReference type="Proteomes" id="UP000198853">
    <property type="component" value="Unassembled WGS sequence"/>
</dbReference>
<keyword evidence="2" id="KW-1185">Reference proteome</keyword>
<dbReference type="OrthoDB" id="2372391at2"/>
<sequence length="103" mass="11880">MMMISTMVYSLFEYLIRKNMEGTSEALNQIGGGGRRSFRPTGESVLELLDTVDILHMEIDGQRRRFFPKPYEPQLPRILGLLEMDASIFTEPRSSNDVESRHQ</sequence>
<name>A0A1G8N5F5_9BACI</name>
<dbReference type="EMBL" id="FNEN01000005">
    <property type="protein sequence ID" value="SDI75297.1"/>
    <property type="molecule type" value="Genomic_DNA"/>
</dbReference>
<accession>A0A1G8N5F5</accession>